<proteinExistence type="inferred from homology"/>
<dbReference type="Gene3D" id="2.60.120.10">
    <property type="entry name" value="Jelly Rolls"/>
    <property type="match status" value="2"/>
</dbReference>
<dbReference type="InterPro" id="IPR012093">
    <property type="entry name" value="Pirin"/>
</dbReference>
<evidence type="ECO:0000313" key="6">
    <source>
        <dbReference type="Proteomes" id="UP001182556"/>
    </source>
</evidence>
<dbReference type="PANTHER" id="PTHR13903">
    <property type="entry name" value="PIRIN-RELATED"/>
    <property type="match status" value="1"/>
</dbReference>
<protein>
    <submittedName>
        <fullName evidence="5">RmlC-like cupin domain-containing protein</fullName>
    </submittedName>
</protein>
<dbReference type="InterPro" id="IPR014710">
    <property type="entry name" value="RmlC-like_jellyroll"/>
</dbReference>
<dbReference type="Pfam" id="PF05726">
    <property type="entry name" value="Pirin_C"/>
    <property type="match status" value="1"/>
</dbReference>
<accession>A0AAD9L7R7</accession>
<comment type="similarity">
    <text evidence="1 2">Belongs to the pirin family.</text>
</comment>
<reference evidence="5" key="1">
    <citation type="submission" date="2023-02" db="EMBL/GenBank/DDBJ databases">
        <title>Identification and recombinant expression of a fungal hydrolase from Papiliotrema laurentii that hydrolyzes apple cutin and clears colloidal polyester polyurethane.</title>
        <authorList>
            <consortium name="DOE Joint Genome Institute"/>
            <person name="Roman V.A."/>
            <person name="Bojanowski C."/>
            <person name="Crable B.R."/>
            <person name="Wagner D.N."/>
            <person name="Hung C.S."/>
            <person name="Nadeau L.J."/>
            <person name="Schratz L."/>
            <person name="Haridas S."/>
            <person name="Pangilinan J."/>
            <person name="Lipzen A."/>
            <person name="Na H."/>
            <person name="Yan M."/>
            <person name="Ng V."/>
            <person name="Grigoriev I.V."/>
            <person name="Spatafora J.W."/>
            <person name="Barlow D."/>
            <person name="Biffinger J."/>
            <person name="Kelley-Loughnane N."/>
            <person name="Varaljay V.A."/>
            <person name="Crookes-Goodson W.J."/>
        </authorList>
    </citation>
    <scope>NUCLEOTIDE SEQUENCE</scope>
    <source>
        <strain evidence="5">5307AH</strain>
    </source>
</reference>
<organism evidence="5 6">
    <name type="scientific">Papiliotrema laurentii</name>
    <name type="common">Cryptococcus laurentii</name>
    <dbReference type="NCBI Taxonomy" id="5418"/>
    <lineage>
        <taxon>Eukaryota</taxon>
        <taxon>Fungi</taxon>
        <taxon>Dikarya</taxon>
        <taxon>Basidiomycota</taxon>
        <taxon>Agaricomycotina</taxon>
        <taxon>Tremellomycetes</taxon>
        <taxon>Tremellales</taxon>
        <taxon>Rhynchogastremaceae</taxon>
        <taxon>Papiliotrema</taxon>
    </lineage>
</organism>
<dbReference type="InterPro" id="IPR011051">
    <property type="entry name" value="RmlC_Cupin_sf"/>
</dbReference>
<feature type="domain" description="Pirin N-terminal" evidence="3">
    <location>
        <begin position="89"/>
        <end position="190"/>
    </location>
</feature>
<dbReference type="Proteomes" id="UP001182556">
    <property type="component" value="Unassembled WGS sequence"/>
</dbReference>
<dbReference type="AlphaFoldDB" id="A0AAD9L7R7"/>
<dbReference type="InterPro" id="IPR008778">
    <property type="entry name" value="Pirin_C_dom"/>
</dbReference>
<keyword evidence="6" id="KW-1185">Reference proteome</keyword>
<name>A0AAD9L7R7_PAPLA</name>
<dbReference type="CDD" id="cd02909">
    <property type="entry name" value="cupin_pirin_N"/>
    <property type="match status" value="1"/>
</dbReference>
<dbReference type="CDD" id="cd02247">
    <property type="entry name" value="cupin_pirin_C"/>
    <property type="match status" value="1"/>
</dbReference>
<dbReference type="SUPFAM" id="SSF51182">
    <property type="entry name" value="RmlC-like cupins"/>
    <property type="match status" value="1"/>
</dbReference>
<evidence type="ECO:0000259" key="4">
    <source>
        <dbReference type="Pfam" id="PF05726"/>
    </source>
</evidence>
<evidence type="ECO:0000256" key="1">
    <source>
        <dbReference type="ARBA" id="ARBA00008416"/>
    </source>
</evidence>
<evidence type="ECO:0000259" key="3">
    <source>
        <dbReference type="Pfam" id="PF02678"/>
    </source>
</evidence>
<dbReference type="Pfam" id="PF02678">
    <property type="entry name" value="Pirin"/>
    <property type="match status" value="1"/>
</dbReference>
<evidence type="ECO:0000256" key="2">
    <source>
        <dbReference type="RuleBase" id="RU003457"/>
    </source>
</evidence>
<dbReference type="EMBL" id="JAODAN010000002">
    <property type="protein sequence ID" value="KAK1926168.1"/>
    <property type="molecule type" value="Genomic_DNA"/>
</dbReference>
<gene>
    <name evidence="5" type="ORF">DB88DRAFT_480898</name>
</gene>
<sequence>MLGVLSIWPSETWLLTLSSDPVGAVEVLVRCPGDFGIPEHPSVIHDSTDTHLGKSSLRTMASTSTSTAQVSRSVAKSVYAQEKSEGVGARVRRSIGTPALKNLSPFLMLDDFTVKRGAGFPDHPHRGQSTITYVLGGKMQHEDFMGNRGTLGVGDLQWMTAGKGIMHSEMPLFDSDDENAPDAVGLQLWVDLPADKKFCEPSYQEKKADEIDKVSPSEGVEITVISGESHGVTGFVRPVGGCWYFDFKLTRPGATVFQPIRAGWTSFIYVLKGQVAVGDEPFPHSAHNTLVLTSQASESGVQLTRPPNTTEDTHFVLIAGEPLDQRVIQYGPFVVNTAQQVQDAFEDFQLGKNGFEKAPGWTSEIGKAMKH</sequence>
<comment type="caution">
    <text evidence="5">The sequence shown here is derived from an EMBL/GenBank/DDBJ whole genome shotgun (WGS) entry which is preliminary data.</text>
</comment>
<dbReference type="PANTHER" id="PTHR13903:SF8">
    <property type="entry name" value="PIRIN"/>
    <property type="match status" value="1"/>
</dbReference>
<feature type="domain" description="Pirin C-terminal" evidence="4">
    <location>
        <begin position="244"/>
        <end position="354"/>
    </location>
</feature>
<dbReference type="InterPro" id="IPR003829">
    <property type="entry name" value="Pirin_N_dom"/>
</dbReference>
<evidence type="ECO:0000313" key="5">
    <source>
        <dbReference type="EMBL" id="KAK1926168.1"/>
    </source>
</evidence>